<reference evidence="2" key="1">
    <citation type="submission" date="2016-10" db="EMBL/GenBank/DDBJ databases">
        <authorList>
            <person name="Varghese N."/>
            <person name="Submissions S."/>
        </authorList>
    </citation>
    <scope>NUCLEOTIDE SEQUENCE [LARGE SCALE GENOMIC DNA]</scope>
    <source>
        <strain evidence="2">CGMCC 4.3530</strain>
    </source>
</reference>
<dbReference type="STRING" id="418495.SAMN05216215_11054"/>
<dbReference type="OrthoDB" id="8036461at2"/>
<keyword evidence="1" id="KW-0547">Nucleotide-binding</keyword>
<keyword evidence="1" id="KW-0067">ATP-binding</keyword>
<name>A0A1H3U5U5_9PSEU</name>
<dbReference type="SUPFAM" id="SSF52540">
    <property type="entry name" value="P-loop containing nucleoside triphosphate hydrolases"/>
    <property type="match status" value="1"/>
</dbReference>
<evidence type="ECO:0000313" key="1">
    <source>
        <dbReference type="EMBL" id="SDZ56899.1"/>
    </source>
</evidence>
<dbReference type="AlphaFoldDB" id="A0A1H3U5U5"/>
<dbReference type="RefSeq" id="WP_093278777.1">
    <property type="nucleotide sequence ID" value="NZ_FNOK01000105.1"/>
</dbReference>
<proteinExistence type="predicted"/>
<dbReference type="Gene3D" id="3.40.50.300">
    <property type="entry name" value="P-loop containing nucleotide triphosphate hydrolases"/>
    <property type="match status" value="1"/>
</dbReference>
<dbReference type="Proteomes" id="UP000199529">
    <property type="component" value="Unassembled WGS sequence"/>
</dbReference>
<sequence length="70" mass="7859">MLGFRVQRGLLTLVINHGLGLAWNIADRVAVMYRGEIVDLGAVEEVLLDPRHDYTRTLFVAVPSVERRVA</sequence>
<protein>
    <submittedName>
        <fullName evidence="1">Peptide/nickel transport system ATP-binding protein/peptide/nickel transport system ATP-binding protein</fullName>
    </submittedName>
</protein>
<dbReference type="PANTHER" id="PTHR43230">
    <property type="entry name" value="ABC-TYPE DIPEPTIDE/OLIGOPEPTIDE TRANSPORT SYSTEM, ATPASE COMPONENT"/>
    <property type="match status" value="1"/>
</dbReference>
<dbReference type="GO" id="GO:0005524">
    <property type="term" value="F:ATP binding"/>
    <property type="evidence" value="ECO:0007669"/>
    <property type="project" value="UniProtKB-KW"/>
</dbReference>
<evidence type="ECO:0000313" key="2">
    <source>
        <dbReference type="Proteomes" id="UP000199529"/>
    </source>
</evidence>
<organism evidence="1 2">
    <name type="scientific">Saccharopolyspora shandongensis</name>
    <dbReference type="NCBI Taxonomy" id="418495"/>
    <lineage>
        <taxon>Bacteria</taxon>
        <taxon>Bacillati</taxon>
        <taxon>Actinomycetota</taxon>
        <taxon>Actinomycetes</taxon>
        <taxon>Pseudonocardiales</taxon>
        <taxon>Pseudonocardiaceae</taxon>
        <taxon>Saccharopolyspora</taxon>
    </lineage>
</organism>
<gene>
    <name evidence="1" type="ORF">SAMN05216215_11054</name>
</gene>
<keyword evidence="2" id="KW-1185">Reference proteome</keyword>
<dbReference type="PANTHER" id="PTHR43230:SF3">
    <property type="entry name" value="ABC-TYPE DIPEPTIDE_OLIGOPEPTIDE TRANSPORT SYSTEM, ATPASE COMPONENT"/>
    <property type="match status" value="1"/>
</dbReference>
<accession>A0A1H3U5U5</accession>
<dbReference type="InterPro" id="IPR027417">
    <property type="entry name" value="P-loop_NTPase"/>
</dbReference>
<dbReference type="EMBL" id="FNOK01000105">
    <property type="protein sequence ID" value="SDZ56899.1"/>
    <property type="molecule type" value="Genomic_DNA"/>
</dbReference>